<dbReference type="SUPFAM" id="SSF49764">
    <property type="entry name" value="HSP20-like chaperones"/>
    <property type="match status" value="1"/>
</dbReference>
<comment type="similarity">
    <text evidence="1 2">Belongs to the small heat shock protein (HSP20) family.</text>
</comment>
<evidence type="ECO:0000256" key="2">
    <source>
        <dbReference type="RuleBase" id="RU003616"/>
    </source>
</evidence>
<dbReference type="Proteomes" id="UP000002383">
    <property type="component" value="Chromosome"/>
</dbReference>
<dbReference type="HOGENOM" id="CLU_046737_9_2_6"/>
<dbReference type="STRING" id="396588.Tgr7_1921"/>
<organism evidence="4 5">
    <name type="scientific">Thioalkalivibrio sulfidiphilus (strain HL-EbGR7)</name>
    <dbReference type="NCBI Taxonomy" id="396588"/>
    <lineage>
        <taxon>Bacteria</taxon>
        <taxon>Pseudomonadati</taxon>
        <taxon>Pseudomonadota</taxon>
        <taxon>Gammaproteobacteria</taxon>
        <taxon>Chromatiales</taxon>
        <taxon>Ectothiorhodospiraceae</taxon>
        <taxon>Thioalkalivibrio</taxon>
    </lineage>
</organism>
<feature type="domain" description="SHSP" evidence="3">
    <location>
        <begin position="52"/>
        <end position="167"/>
    </location>
</feature>
<dbReference type="KEGG" id="tgr:Tgr7_1921"/>
<evidence type="ECO:0000313" key="5">
    <source>
        <dbReference type="Proteomes" id="UP000002383"/>
    </source>
</evidence>
<dbReference type="InterPro" id="IPR031107">
    <property type="entry name" value="Small_HSP"/>
</dbReference>
<evidence type="ECO:0000256" key="1">
    <source>
        <dbReference type="PROSITE-ProRule" id="PRU00285"/>
    </source>
</evidence>
<dbReference type="Pfam" id="PF00011">
    <property type="entry name" value="HSP20"/>
    <property type="match status" value="1"/>
</dbReference>
<dbReference type="RefSeq" id="WP_012638481.1">
    <property type="nucleotide sequence ID" value="NC_011901.1"/>
</dbReference>
<evidence type="ECO:0000259" key="3">
    <source>
        <dbReference type="PROSITE" id="PS01031"/>
    </source>
</evidence>
<dbReference type="EMBL" id="CP001339">
    <property type="protein sequence ID" value="ACL73002.1"/>
    <property type="molecule type" value="Genomic_DNA"/>
</dbReference>
<sequence>MSTLDQIREGFGHALDTLSRGWQQLRERAGSALTRFHPSSAEGPVESVEAGVARNAARWGVLASEVRETDDALIIGLEIPGMESKDFEIQVVDDHLVVSGEKHLEREQARGRFYVMERAYGRFERMVPLPVPVDPQGARAKYHNGVLTVTLPKNLRALGRRIPVQGA</sequence>
<dbReference type="OrthoDB" id="9792695at2"/>
<protein>
    <submittedName>
        <fullName evidence="4">Heat shock protein Hsp20</fullName>
    </submittedName>
</protein>
<dbReference type="Gene3D" id="2.60.40.790">
    <property type="match status" value="1"/>
</dbReference>
<keyword evidence="4" id="KW-0346">Stress response</keyword>
<dbReference type="InterPro" id="IPR002068">
    <property type="entry name" value="A-crystallin/Hsp20_dom"/>
</dbReference>
<reference evidence="4 5" key="1">
    <citation type="journal article" date="2011" name="Stand. Genomic Sci.">
        <title>Complete genome sequence of 'Thioalkalivibrio sulfidophilus' HL-EbGr7.</title>
        <authorList>
            <person name="Muyzer G."/>
            <person name="Sorokin D.Y."/>
            <person name="Mavromatis K."/>
            <person name="Lapidus A."/>
            <person name="Clum A."/>
            <person name="Ivanova N."/>
            <person name="Pati A."/>
            <person name="d'Haeseleer P."/>
            <person name="Woyke T."/>
            <person name="Kyrpides N.C."/>
        </authorList>
    </citation>
    <scope>NUCLEOTIDE SEQUENCE [LARGE SCALE GENOMIC DNA]</scope>
    <source>
        <strain evidence="4 5">HL-EbGR7</strain>
    </source>
</reference>
<keyword evidence="5" id="KW-1185">Reference proteome</keyword>
<accession>B8GSY7</accession>
<dbReference type="eggNOG" id="COG0071">
    <property type="taxonomic scope" value="Bacteria"/>
</dbReference>
<proteinExistence type="inferred from homology"/>
<evidence type="ECO:0000313" key="4">
    <source>
        <dbReference type="EMBL" id="ACL73002.1"/>
    </source>
</evidence>
<dbReference type="PANTHER" id="PTHR11527">
    <property type="entry name" value="HEAT-SHOCK PROTEIN 20 FAMILY MEMBER"/>
    <property type="match status" value="1"/>
</dbReference>
<dbReference type="PROSITE" id="PS01031">
    <property type="entry name" value="SHSP"/>
    <property type="match status" value="1"/>
</dbReference>
<gene>
    <name evidence="4" type="ordered locus">Tgr7_1921</name>
</gene>
<dbReference type="CDD" id="cd06464">
    <property type="entry name" value="ACD_sHsps-like"/>
    <property type="match status" value="1"/>
</dbReference>
<dbReference type="InterPro" id="IPR008978">
    <property type="entry name" value="HSP20-like_chaperone"/>
</dbReference>
<name>B8GSY7_THISH</name>
<dbReference type="AlphaFoldDB" id="B8GSY7"/>